<gene>
    <name evidence="1" type="ORF">DESPIG_00643</name>
</gene>
<evidence type="ECO:0000313" key="1">
    <source>
        <dbReference type="EMBL" id="EEB34540.1"/>
    </source>
</evidence>
<dbReference type="HOGENOM" id="CLU_3250544_0_0_7"/>
<reference evidence="1 2" key="1">
    <citation type="submission" date="2008-10" db="EMBL/GenBank/DDBJ databases">
        <title>Draft genome sequence of Desulvovibrio piger (ATCC 29098).</title>
        <authorList>
            <person name="Sudarsanam P."/>
            <person name="Ley R."/>
            <person name="Guruge J."/>
            <person name="Turnbaugh P.J."/>
            <person name="Mahowald M."/>
            <person name="Liep D."/>
            <person name="Gordon J."/>
        </authorList>
    </citation>
    <scope>NUCLEOTIDE SEQUENCE [LARGE SCALE GENOMIC DNA]</scope>
    <source>
        <strain evidence="1 2">ATCC 29098</strain>
    </source>
</reference>
<sequence length="42" mass="5089">MPFSQTASSGRRHRTKQALCHNRYRGRFVLFNMLELLIKNYF</sequence>
<dbReference type="EMBL" id="ABXU01000022">
    <property type="protein sequence ID" value="EEB34540.1"/>
    <property type="molecule type" value="Genomic_DNA"/>
</dbReference>
<dbReference type="Proteomes" id="UP000003676">
    <property type="component" value="Unassembled WGS sequence"/>
</dbReference>
<evidence type="ECO:0000313" key="2">
    <source>
        <dbReference type="Proteomes" id="UP000003676"/>
    </source>
</evidence>
<name>B6WRF3_9BACT</name>
<proteinExistence type="predicted"/>
<accession>B6WRF3</accession>
<organism evidence="1 2">
    <name type="scientific">Desulfovibrio piger ATCC 29098</name>
    <dbReference type="NCBI Taxonomy" id="411464"/>
    <lineage>
        <taxon>Bacteria</taxon>
        <taxon>Pseudomonadati</taxon>
        <taxon>Thermodesulfobacteriota</taxon>
        <taxon>Desulfovibrionia</taxon>
        <taxon>Desulfovibrionales</taxon>
        <taxon>Desulfovibrionaceae</taxon>
        <taxon>Desulfovibrio</taxon>
    </lineage>
</organism>
<dbReference type="AlphaFoldDB" id="B6WRF3"/>
<protein>
    <submittedName>
        <fullName evidence="1">Uncharacterized protein</fullName>
    </submittedName>
</protein>
<reference evidence="1 2" key="2">
    <citation type="submission" date="2008-10" db="EMBL/GenBank/DDBJ databases">
        <authorList>
            <person name="Fulton L."/>
            <person name="Clifton S."/>
            <person name="Fulton B."/>
            <person name="Xu J."/>
            <person name="Minx P."/>
            <person name="Pepin K.H."/>
            <person name="Johnson M."/>
            <person name="Bhonagiri V."/>
            <person name="Nash W.E."/>
            <person name="Mardis E.R."/>
            <person name="Wilson R.K."/>
        </authorList>
    </citation>
    <scope>NUCLEOTIDE SEQUENCE [LARGE SCALE GENOMIC DNA]</scope>
    <source>
        <strain evidence="1 2">ATCC 29098</strain>
    </source>
</reference>
<comment type="caution">
    <text evidence="1">The sequence shown here is derived from an EMBL/GenBank/DDBJ whole genome shotgun (WGS) entry which is preliminary data.</text>
</comment>